<organism evidence="2 3">
    <name type="scientific">Candidatus Reconcilbacillus cellulovorans</name>
    <dbReference type="NCBI Taxonomy" id="1906605"/>
    <lineage>
        <taxon>Bacteria</taxon>
        <taxon>Bacillati</taxon>
        <taxon>Bacillota</taxon>
        <taxon>Bacilli</taxon>
        <taxon>Bacillales</taxon>
        <taxon>Paenibacillaceae</taxon>
        <taxon>Candidatus Reconcilbacillus</taxon>
    </lineage>
</organism>
<protein>
    <submittedName>
        <fullName evidence="2">Transposase</fullName>
    </submittedName>
</protein>
<reference evidence="2 3" key="1">
    <citation type="submission" date="2016-12" db="EMBL/GenBank/DDBJ databases">
        <title>Candidatus Reconcilibacillus cellulovorans genome.</title>
        <authorList>
            <person name="Kolinko S."/>
            <person name="Wu Y.-W."/>
            <person name="Tachea F."/>
            <person name="Denzel E."/>
            <person name="Hiras J."/>
            <person name="Baecker N."/>
            <person name="Chan L.J."/>
            <person name="Eichorst S.A."/>
            <person name="Frey D."/>
            <person name="Adams P.D."/>
            <person name="Pray T."/>
            <person name="Tanjore D."/>
            <person name="Petzold C.J."/>
            <person name="Gladden J.M."/>
            <person name="Simmons B.A."/>
            <person name="Singer S.W."/>
        </authorList>
    </citation>
    <scope>NUCLEOTIDE SEQUENCE [LARGE SCALE GENOMIC DNA]</scope>
    <source>
        <strain evidence="2">JTherm</strain>
    </source>
</reference>
<dbReference type="Proteomes" id="UP000243688">
    <property type="component" value="Unassembled WGS sequence"/>
</dbReference>
<evidence type="ECO:0000313" key="2">
    <source>
        <dbReference type="EMBL" id="PDO10474.1"/>
    </source>
</evidence>
<proteinExistence type="predicted"/>
<accession>A0A2A6E0E8</accession>
<evidence type="ECO:0000256" key="1">
    <source>
        <dbReference type="SAM" id="MobiDB-lite"/>
    </source>
</evidence>
<gene>
    <name evidence="2" type="ORF">BLM47_07005</name>
</gene>
<dbReference type="EMBL" id="MOXJ01000014">
    <property type="protein sequence ID" value="PDO10474.1"/>
    <property type="molecule type" value="Genomic_DNA"/>
</dbReference>
<sequence>MPQRISHDRLFKQLISTFFEDFMTLFFPEAARHIDFSHLAFLRQELFTDVARGDVRYVDLLVETKLKGEDGVIVVHVETQAARQRDFHERMFLYFARLYEKLRKRIVPVAVFGYRRGEDEPDGFEMVFPFLEVLTFRFYALELGKLNWRAYAEKDNPVAAALLAKMGYGQEERVQVRLSFLRMLARLKLDPARARLVAGFFEAYMPMEEGEEAMLREELKSLGQEERESVFEVMTYWEKKGFQKGLEQGLEQGQLKERRELAKRMLAKGMPEPEVRELTGLSEEELAGLRSNGATGEG</sequence>
<feature type="region of interest" description="Disordered" evidence="1">
    <location>
        <begin position="267"/>
        <end position="298"/>
    </location>
</feature>
<evidence type="ECO:0000313" key="3">
    <source>
        <dbReference type="Proteomes" id="UP000243688"/>
    </source>
</evidence>
<dbReference type="AlphaFoldDB" id="A0A2A6E0E8"/>
<dbReference type="PANTHER" id="PTHR35586">
    <property type="entry name" value="SLL1691 PROTEIN"/>
    <property type="match status" value="1"/>
</dbReference>
<comment type="caution">
    <text evidence="2">The sequence shown here is derived from an EMBL/GenBank/DDBJ whole genome shotgun (WGS) entry which is preliminary data.</text>
</comment>
<dbReference type="PANTHER" id="PTHR35586:SF1">
    <property type="entry name" value="SLL1691 PROTEIN"/>
    <property type="match status" value="1"/>
</dbReference>
<name>A0A2A6E0E8_9BACL</name>